<feature type="region of interest" description="Disordered" evidence="1">
    <location>
        <begin position="23"/>
        <end position="50"/>
    </location>
</feature>
<dbReference type="InterPro" id="IPR029058">
    <property type="entry name" value="AB_hydrolase_fold"/>
</dbReference>
<name>A0A367ZNI9_9BACT</name>
<proteinExistence type="predicted"/>
<sequence length="361" mass="38687">MNGRAIVIGVVVLGLMAVAAVGAPPAPSEKPKKATPARPPSRRQSASPSLNPALAAATATAAMAATMVATMPATERTFVRALDTAPFPYEGKYADTQVDFFDAVDPQTGRRFHTNRYGQRFAEADHYRDASVLFHLSPGFDPSRPFSLVFFFHGNQSSASDSFRDFRLGEQLDRAGRNAVLIVPQLARQAADSSPGKFFRAGAFKAFLADVAATLAERCGAAHLERFRQAPLVLIGFSGGYKSVAYILDRGGATSRVKAVLLLDALYEDVDKFSAWLTRNPGRRAFVLLAGKGTSSASNGRALAHFLRQHGVATAKSWPTALGPDGIHVVETTTEHLKIPVAGPPTLPIASFLRALEVRTR</sequence>
<evidence type="ECO:0000313" key="3">
    <source>
        <dbReference type="Proteomes" id="UP000252355"/>
    </source>
</evidence>
<dbReference type="AlphaFoldDB" id="A0A367ZNI9"/>
<evidence type="ECO:0000256" key="1">
    <source>
        <dbReference type="SAM" id="MobiDB-lite"/>
    </source>
</evidence>
<evidence type="ECO:0000313" key="2">
    <source>
        <dbReference type="EMBL" id="RCK78911.1"/>
    </source>
</evidence>
<dbReference type="SUPFAM" id="SSF53474">
    <property type="entry name" value="alpha/beta-Hydrolases"/>
    <property type="match status" value="1"/>
</dbReference>
<dbReference type="Gene3D" id="3.40.50.1820">
    <property type="entry name" value="alpha/beta hydrolase"/>
    <property type="match status" value="1"/>
</dbReference>
<evidence type="ECO:0008006" key="4">
    <source>
        <dbReference type="Google" id="ProtNLM"/>
    </source>
</evidence>
<reference evidence="2 3" key="1">
    <citation type="submission" date="2018-05" db="EMBL/GenBank/DDBJ databases">
        <title>A metagenomic window into the 2 km-deep terrestrial subsurface aquifer revealed taxonomically and functionally diverse microbial community comprising novel uncultured bacterial lineages.</title>
        <authorList>
            <person name="Kadnikov V.V."/>
            <person name="Mardanov A.V."/>
            <person name="Beletsky A.V."/>
            <person name="Banks D."/>
            <person name="Pimenov N.V."/>
            <person name="Frank Y.A."/>
            <person name="Karnachuk O.V."/>
            <person name="Ravin N.V."/>
        </authorList>
    </citation>
    <scope>NUCLEOTIDE SEQUENCE [LARGE SCALE GENOMIC DNA]</scope>
    <source>
        <strain evidence="2">BY5</strain>
    </source>
</reference>
<protein>
    <recommendedName>
        <fullName evidence="4">Alpha/beta hydrolase</fullName>
    </recommendedName>
</protein>
<accession>A0A367ZNI9</accession>
<gene>
    <name evidence="2" type="ORF">OZSIB_0462</name>
</gene>
<comment type="caution">
    <text evidence="2">The sequence shown here is derived from an EMBL/GenBank/DDBJ whole genome shotgun (WGS) entry which is preliminary data.</text>
</comment>
<dbReference type="Proteomes" id="UP000252355">
    <property type="component" value="Unassembled WGS sequence"/>
</dbReference>
<dbReference type="EMBL" id="QOQW01000017">
    <property type="protein sequence ID" value="RCK78911.1"/>
    <property type="molecule type" value="Genomic_DNA"/>
</dbReference>
<organism evidence="2 3">
    <name type="scientific">Candidatus Ozemobacter sibiricus</name>
    <dbReference type="NCBI Taxonomy" id="2268124"/>
    <lineage>
        <taxon>Bacteria</taxon>
        <taxon>Candidatus Ozemobacteria</taxon>
        <taxon>Candidatus Ozemobacterales</taxon>
        <taxon>Candidatus Ozemobacteraceae</taxon>
        <taxon>Candidatus Ozemobacter</taxon>
    </lineage>
</organism>